<feature type="domain" description="RRM" evidence="5">
    <location>
        <begin position="18"/>
        <end position="94"/>
    </location>
</feature>
<accession>A0A2J8AK39</accession>
<dbReference type="PANTHER" id="PTHR48032">
    <property type="entry name" value="RNA-BINDING PROTEIN MUSASHI HOMOLOG RBP6"/>
    <property type="match status" value="1"/>
</dbReference>
<reference evidence="6 7" key="1">
    <citation type="journal article" date="2017" name="Mol. Biol. Evol.">
        <title>The 4-celled Tetrabaena socialis nuclear genome reveals the essential components for genetic control of cell number at the origin of multicellularity in the volvocine lineage.</title>
        <authorList>
            <person name="Featherston J."/>
            <person name="Arakaki Y."/>
            <person name="Hanschen E.R."/>
            <person name="Ferris P.J."/>
            <person name="Michod R.E."/>
            <person name="Olson B.J.S.C."/>
            <person name="Nozaki H."/>
            <person name="Durand P.M."/>
        </authorList>
    </citation>
    <scope>NUCLEOTIDE SEQUENCE [LARGE SCALE GENOMIC DNA]</scope>
    <source>
        <strain evidence="6 7">NIES-571</strain>
    </source>
</reference>
<evidence type="ECO:0000259" key="5">
    <source>
        <dbReference type="PROSITE" id="PS50102"/>
    </source>
</evidence>
<name>A0A2J8AK39_9CHLO</name>
<dbReference type="PANTHER" id="PTHR48032:SF6">
    <property type="entry name" value="RNA-BINDING (RRM_RBD_RNP MOTIFS) FAMILY PROTEIN"/>
    <property type="match status" value="1"/>
</dbReference>
<evidence type="ECO:0000256" key="2">
    <source>
        <dbReference type="ARBA" id="ARBA00022884"/>
    </source>
</evidence>
<gene>
    <name evidence="6" type="ORF">TSOC_000127</name>
</gene>
<feature type="region of interest" description="Disordered" evidence="4">
    <location>
        <begin position="177"/>
        <end position="198"/>
    </location>
</feature>
<protein>
    <submittedName>
        <fullName evidence="6">RNA-binding protein Musashi 2</fullName>
    </submittedName>
</protein>
<dbReference type="InterPro" id="IPR000504">
    <property type="entry name" value="RRM_dom"/>
</dbReference>
<dbReference type="Proteomes" id="UP000236333">
    <property type="component" value="Unassembled WGS sequence"/>
</dbReference>
<evidence type="ECO:0000256" key="3">
    <source>
        <dbReference type="PROSITE-ProRule" id="PRU00176"/>
    </source>
</evidence>
<dbReference type="GO" id="GO:0003729">
    <property type="term" value="F:mRNA binding"/>
    <property type="evidence" value="ECO:0007669"/>
    <property type="project" value="TreeGrafter"/>
</dbReference>
<evidence type="ECO:0000313" key="7">
    <source>
        <dbReference type="Proteomes" id="UP000236333"/>
    </source>
</evidence>
<dbReference type="PROSITE" id="PS50102">
    <property type="entry name" value="RRM"/>
    <property type="match status" value="2"/>
</dbReference>
<dbReference type="GO" id="GO:0006417">
    <property type="term" value="P:regulation of translation"/>
    <property type="evidence" value="ECO:0007669"/>
    <property type="project" value="TreeGrafter"/>
</dbReference>
<dbReference type="Gene3D" id="3.30.70.330">
    <property type="match status" value="2"/>
</dbReference>
<dbReference type="EMBL" id="PGGS01000002">
    <property type="protein sequence ID" value="PNH12873.1"/>
    <property type="molecule type" value="Genomic_DNA"/>
</dbReference>
<dbReference type="SMART" id="SM00360">
    <property type="entry name" value="RRM"/>
    <property type="match status" value="2"/>
</dbReference>
<sequence length="309" mass="31760">MAAQEDELAAPSGGAPGAKLFLGGLSWDTTEEKLKEYFSKYGEVQDVVVMKDRLTRRPRGFGFITFADPAAAQAACAEQHNIDGRQIDAKPSVPHGEGGQQPRSKKIFVGGLAPETDDAQLKEYFDQFGPVSEALVMVDHNSGRSRGFGFVTFGDEAAVEKVFTAGQMHELGGKQVEVKSATPKGSGPQSGRGGGRGGAVSAGGFVAGGRGYAGGRGGGGGYYQAGGYGGYGAGEVEGYNNGGYPGQFPGYGAGYGGYGAGYGQFGMMGYGAGYGGMMGYGYGGYGAYGGYGQQQGAERYHPYGGQQQG</sequence>
<organism evidence="6 7">
    <name type="scientific">Tetrabaena socialis</name>
    <dbReference type="NCBI Taxonomy" id="47790"/>
    <lineage>
        <taxon>Eukaryota</taxon>
        <taxon>Viridiplantae</taxon>
        <taxon>Chlorophyta</taxon>
        <taxon>core chlorophytes</taxon>
        <taxon>Chlorophyceae</taxon>
        <taxon>CS clade</taxon>
        <taxon>Chlamydomonadales</taxon>
        <taxon>Tetrabaenaceae</taxon>
        <taxon>Tetrabaena</taxon>
    </lineage>
</organism>
<keyword evidence="1" id="KW-0677">Repeat</keyword>
<dbReference type="InterPro" id="IPR012677">
    <property type="entry name" value="Nucleotide-bd_a/b_plait_sf"/>
</dbReference>
<proteinExistence type="predicted"/>
<evidence type="ECO:0000313" key="6">
    <source>
        <dbReference type="EMBL" id="PNH12873.1"/>
    </source>
</evidence>
<keyword evidence="7" id="KW-1185">Reference proteome</keyword>
<evidence type="ECO:0000256" key="4">
    <source>
        <dbReference type="SAM" id="MobiDB-lite"/>
    </source>
</evidence>
<dbReference type="InterPro" id="IPR035979">
    <property type="entry name" value="RBD_domain_sf"/>
</dbReference>
<dbReference type="Pfam" id="PF00076">
    <property type="entry name" value="RRM_1"/>
    <property type="match status" value="2"/>
</dbReference>
<comment type="caution">
    <text evidence="6">The sequence shown here is derived from an EMBL/GenBank/DDBJ whole genome shotgun (WGS) entry which is preliminary data.</text>
</comment>
<feature type="compositionally biased region" description="Gly residues" evidence="4">
    <location>
        <begin position="188"/>
        <end position="198"/>
    </location>
</feature>
<dbReference type="SUPFAM" id="SSF54928">
    <property type="entry name" value="RNA-binding domain, RBD"/>
    <property type="match status" value="2"/>
</dbReference>
<feature type="domain" description="RRM" evidence="5">
    <location>
        <begin position="105"/>
        <end position="183"/>
    </location>
</feature>
<evidence type="ECO:0000256" key="1">
    <source>
        <dbReference type="ARBA" id="ARBA00022737"/>
    </source>
</evidence>
<dbReference type="AlphaFoldDB" id="A0A2J8AK39"/>
<keyword evidence="2 3" id="KW-0694">RNA-binding</keyword>
<dbReference type="OrthoDB" id="1875751at2759"/>